<evidence type="ECO:0000256" key="1">
    <source>
        <dbReference type="SAM" id="MobiDB-lite"/>
    </source>
</evidence>
<feature type="compositionally biased region" description="Polar residues" evidence="1">
    <location>
        <begin position="85"/>
        <end position="104"/>
    </location>
</feature>
<dbReference type="AlphaFoldDB" id="A0A395NXG3"/>
<organism evidence="2 3">
    <name type="scientific">Trichoderma arundinaceum</name>
    <dbReference type="NCBI Taxonomy" id="490622"/>
    <lineage>
        <taxon>Eukaryota</taxon>
        <taxon>Fungi</taxon>
        <taxon>Dikarya</taxon>
        <taxon>Ascomycota</taxon>
        <taxon>Pezizomycotina</taxon>
        <taxon>Sordariomycetes</taxon>
        <taxon>Hypocreomycetidae</taxon>
        <taxon>Hypocreales</taxon>
        <taxon>Hypocreaceae</taxon>
        <taxon>Trichoderma</taxon>
    </lineage>
</organism>
<feature type="compositionally biased region" description="Low complexity" evidence="1">
    <location>
        <begin position="69"/>
        <end position="83"/>
    </location>
</feature>
<sequence>MAELSDIEEGYSSGALGHDAEERQGKKSDVASRPENPGYGHAYDPWTSIGKAKGKMFQRQRYDLQHHQSSPNSVAVVSSSPPSLRTMTLTDSALPSQRSSSSGTVHVASAEASNTTLSRAESSAWSSIPGPPRISGVTSGTTSSATASGYYRHDYSLRQQSYRQNMMRDVLPSVRLPF</sequence>
<proteinExistence type="predicted"/>
<evidence type="ECO:0000313" key="2">
    <source>
        <dbReference type="EMBL" id="RFU80758.1"/>
    </source>
</evidence>
<reference evidence="2 3" key="1">
    <citation type="journal article" date="2018" name="PLoS Pathog.">
        <title>Evolution of structural diversity of trichothecenes, a family of toxins produced by plant pathogenic and entomopathogenic fungi.</title>
        <authorList>
            <person name="Proctor R.H."/>
            <person name="McCormick S.P."/>
            <person name="Kim H.S."/>
            <person name="Cardoza R.E."/>
            <person name="Stanley A.M."/>
            <person name="Lindo L."/>
            <person name="Kelly A."/>
            <person name="Brown D.W."/>
            <person name="Lee T."/>
            <person name="Vaughan M.M."/>
            <person name="Alexander N.J."/>
            <person name="Busman M."/>
            <person name="Gutierrez S."/>
        </authorList>
    </citation>
    <scope>NUCLEOTIDE SEQUENCE [LARGE SCALE GENOMIC DNA]</scope>
    <source>
        <strain evidence="2 3">IBT 40837</strain>
    </source>
</reference>
<accession>A0A395NXG3</accession>
<dbReference type="Proteomes" id="UP000266272">
    <property type="component" value="Unassembled WGS sequence"/>
</dbReference>
<protein>
    <submittedName>
        <fullName evidence="2">Uncharacterized protein</fullName>
    </submittedName>
</protein>
<gene>
    <name evidence="2" type="ORF">TARUN_1415</name>
</gene>
<feature type="compositionally biased region" description="Low complexity" evidence="1">
    <location>
        <begin position="138"/>
        <end position="148"/>
    </location>
</feature>
<name>A0A395NXG3_TRIAR</name>
<dbReference type="EMBL" id="PXOA01000093">
    <property type="protein sequence ID" value="RFU80758.1"/>
    <property type="molecule type" value="Genomic_DNA"/>
</dbReference>
<feature type="region of interest" description="Disordered" evidence="1">
    <location>
        <begin position="1"/>
        <end position="148"/>
    </location>
</feature>
<keyword evidence="3" id="KW-1185">Reference proteome</keyword>
<feature type="compositionally biased region" description="Basic and acidic residues" evidence="1">
    <location>
        <begin position="18"/>
        <end position="32"/>
    </location>
</feature>
<feature type="compositionally biased region" description="Polar residues" evidence="1">
    <location>
        <begin position="111"/>
        <end position="126"/>
    </location>
</feature>
<evidence type="ECO:0000313" key="3">
    <source>
        <dbReference type="Proteomes" id="UP000266272"/>
    </source>
</evidence>
<comment type="caution">
    <text evidence="2">The sequence shown here is derived from an EMBL/GenBank/DDBJ whole genome shotgun (WGS) entry which is preliminary data.</text>
</comment>